<dbReference type="Pfam" id="PF07670">
    <property type="entry name" value="Gate"/>
    <property type="match status" value="1"/>
</dbReference>
<feature type="transmembrane region" description="Helical" evidence="1">
    <location>
        <begin position="84"/>
        <end position="105"/>
    </location>
</feature>
<protein>
    <submittedName>
        <fullName evidence="3">Sporulation integral membrane protein YlbJ</fullName>
    </submittedName>
</protein>
<feature type="domain" description="Nucleoside transporter/FeoB GTPase Gate" evidence="2">
    <location>
        <begin position="49"/>
        <end position="125"/>
    </location>
</feature>
<comment type="caution">
    <text evidence="3">The sequence shown here is derived from an EMBL/GenBank/DDBJ whole genome shotgun (WGS) entry which is preliminary data.</text>
</comment>
<feature type="transmembrane region" description="Helical" evidence="1">
    <location>
        <begin position="218"/>
        <end position="240"/>
    </location>
</feature>
<feature type="transmembrane region" description="Helical" evidence="1">
    <location>
        <begin position="333"/>
        <end position="351"/>
    </location>
</feature>
<dbReference type="AlphaFoldDB" id="A0A235B2A3"/>
<feature type="transmembrane region" description="Helical" evidence="1">
    <location>
        <begin position="12"/>
        <end position="31"/>
    </location>
</feature>
<gene>
    <name evidence="3" type="primary">ylbJ</name>
    <name evidence="3" type="ORF">CHM34_16215</name>
</gene>
<keyword evidence="4" id="KW-1185">Reference proteome</keyword>
<feature type="transmembrane region" description="Helical" evidence="1">
    <location>
        <begin position="51"/>
        <end position="77"/>
    </location>
</feature>
<organism evidence="3 4">
    <name type="scientific">Paludifilum halophilum</name>
    <dbReference type="NCBI Taxonomy" id="1642702"/>
    <lineage>
        <taxon>Bacteria</taxon>
        <taxon>Bacillati</taxon>
        <taxon>Bacillota</taxon>
        <taxon>Bacilli</taxon>
        <taxon>Bacillales</taxon>
        <taxon>Thermoactinomycetaceae</taxon>
        <taxon>Paludifilum</taxon>
    </lineage>
</organism>
<evidence type="ECO:0000259" key="2">
    <source>
        <dbReference type="Pfam" id="PF07670"/>
    </source>
</evidence>
<evidence type="ECO:0000313" key="3">
    <source>
        <dbReference type="EMBL" id="OYD06438.1"/>
    </source>
</evidence>
<feature type="transmembrane region" description="Helical" evidence="1">
    <location>
        <begin position="387"/>
        <end position="411"/>
    </location>
</feature>
<evidence type="ECO:0000313" key="4">
    <source>
        <dbReference type="Proteomes" id="UP000215459"/>
    </source>
</evidence>
<sequence length="417" mass="45375">MRQTNTVLHSQLRSVGFGIVALFLVLSMILYPEQAFNSSLKGLKVWWDVVFPALLPFFIASEILMGFGVVHFLGVLLEPLMRPLFRVPGAGGFVMAMGLASGYPIGAKLTARLREQKLISRTEGERLVSFTNTADPLFMFGAVAVGFFHDVGLGVAIAIAHYVSSFLLGLLMRFHEPAGPVTPPPEKESGFFLWRALKAMHKARLEDGRSLGQLMGDAITSSLNSLMLVGGFIIMFSVIIDVLGEVGITGLLATMISGLFHWIQFPAELASSVISGMFEITLGAQIASQAPPTVEMAYKIAIVGAITAWSGFSVHAQVASLLSKTDIRYTPYFVARVIHGFLAGWVTLILWKPISQYILTSDAAVPAFLRQIPDSGWIGFAEQLPWIGWKMAVVAFILAGTGILLHTFAAIRMKHFS</sequence>
<dbReference type="NCBIfam" id="TIGR02871">
    <property type="entry name" value="spore_ylbJ"/>
    <property type="match status" value="1"/>
</dbReference>
<proteinExistence type="predicted"/>
<feature type="transmembrane region" description="Helical" evidence="1">
    <location>
        <begin position="300"/>
        <end position="321"/>
    </location>
</feature>
<accession>A0A235B2A3</accession>
<dbReference type="OrthoDB" id="1645614at2"/>
<dbReference type="InterPro" id="IPR011642">
    <property type="entry name" value="Gate_dom"/>
</dbReference>
<dbReference type="EMBL" id="NOWF01000012">
    <property type="protein sequence ID" value="OYD06438.1"/>
    <property type="molecule type" value="Genomic_DNA"/>
</dbReference>
<name>A0A235B2A3_9BACL</name>
<keyword evidence="1" id="KW-0472">Membrane</keyword>
<dbReference type="RefSeq" id="WP_094265661.1">
    <property type="nucleotide sequence ID" value="NZ_NOWF01000012.1"/>
</dbReference>
<dbReference type="Proteomes" id="UP000215459">
    <property type="component" value="Unassembled WGS sequence"/>
</dbReference>
<keyword evidence="1" id="KW-1133">Transmembrane helix</keyword>
<reference evidence="3 4" key="1">
    <citation type="submission" date="2017-07" db="EMBL/GenBank/DDBJ databases">
        <title>The genome sequence of Paludifilum halophilum highlights mechanisms for microbial adaptation to high salt environemnts.</title>
        <authorList>
            <person name="Belbahri L."/>
        </authorList>
    </citation>
    <scope>NUCLEOTIDE SEQUENCE [LARGE SCALE GENOMIC DNA]</scope>
    <source>
        <strain evidence="3 4">DSM 102817</strain>
    </source>
</reference>
<dbReference type="InterPro" id="IPR014226">
    <property type="entry name" value="Spore_IM_YlbJ"/>
</dbReference>
<feature type="transmembrane region" description="Helical" evidence="1">
    <location>
        <begin position="137"/>
        <end position="163"/>
    </location>
</feature>
<feature type="transmembrane region" description="Helical" evidence="1">
    <location>
        <begin position="246"/>
        <end position="263"/>
    </location>
</feature>
<keyword evidence="1" id="KW-0812">Transmembrane</keyword>
<evidence type="ECO:0000256" key="1">
    <source>
        <dbReference type="SAM" id="Phobius"/>
    </source>
</evidence>